<reference evidence="4 5" key="1">
    <citation type="submission" date="2020-05" db="EMBL/GenBank/DDBJ databases">
        <title>Identification and distribution of gene clusters putatively required for synthesis of sphingolipid metabolism inhibitors in phylogenetically diverse species of the filamentous fungus Fusarium.</title>
        <authorList>
            <person name="Kim H.-S."/>
            <person name="Busman M."/>
            <person name="Brown D.W."/>
            <person name="Divon H."/>
            <person name="Uhlig S."/>
            <person name="Proctor R.H."/>
        </authorList>
    </citation>
    <scope>NUCLEOTIDE SEQUENCE [LARGE SCALE GENOMIC DNA]</scope>
    <source>
        <strain evidence="4 5">NRRL 26131</strain>
    </source>
</reference>
<comment type="subunit">
    <text evidence="1">Component of the NuA4 histone acetyltransferase complex.</text>
</comment>
<evidence type="ECO:0000313" key="4">
    <source>
        <dbReference type="EMBL" id="KAF5699424.1"/>
    </source>
</evidence>
<dbReference type="SUPFAM" id="SSF54160">
    <property type="entry name" value="Chromo domain-like"/>
    <property type="match status" value="1"/>
</dbReference>
<comment type="caution">
    <text evidence="4">The sequence shown here is derived from an EMBL/GenBank/DDBJ whole genome shotgun (WGS) entry which is preliminary data.</text>
</comment>
<keyword evidence="3" id="KW-1133">Transmembrane helix</keyword>
<feature type="compositionally biased region" description="Basic residues" evidence="2">
    <location>
        <begin position="61"/>
        <end position="72"/>
    </location>
</feature>
<feature type="region of interest" description="Disordered" evidence="2">
    <location>
        <begin position="42"/>
        <end position="77"/>
    </location>
</feature>
<gene>
    <name evidence="4" type="ORF">FGLOB1_11388</name>
</gene>
<evidence type="ECO:0000256" key="1">
    <source>
        <dbReference type="ARBA" id="ARBA00011353"/>
    </source>
</evidence>
<feature type="transmembrane region" description="Helical" evidence="3">
    <location>
        <begin position="111"/>
        <end position="132"/>
    </location>
</feature>
<keyword evidence="5" id="KW-1185">Reference proteome</keyword>
<accession>A0A8H5XTC2</accession>
<organism evidence="4 5">
    <name type="scientific">Fusarium globosum</name>
    <dbReference type="NCBI Taxonomy" id="78864"/>
    <lineage>
        <taxon>Eukaryota</taxon>
        <taxon>Fungi</taxon>
        <taxon>Dikarya</taxon>
        <taxon>Ascomycota</taxon>
        <taxon>Pezizomycotina</taxon>
        <taxon>Sordariomycetes</taxon>
        <taxon>Hypocreomycetidae</taxon>
        <taxon>Hypocreales</taxon>
        <taxon>Nectriaceae</taxon>
        <taxon>Fusarium</taxon>
        <taxon>Fusarium fujikuroi species complex</taxon>
    </lineage>
</organism>
<sequence>MGKCLSRPERHNILPKRLYPVNTPDNEQASMYSHPNVMLKTNKGARNTTPCAKATTSTKQSARKRHSRHRNRETRQMKRNLKDIRVRLDHARARLLLSDAKSPTALSSPWVILYTGVVASLTFLIPVSIPIATGTMSPDAIRATLAQWDFSVASQGFRRRESVVSPLDQHLPRISSNPSLRTETDDRAEDFFPHFSSSIGNSFLRPGTRWPSLMSTNADEEILNVTRQTIPGHNLLPFPNTQAASDLEILNFYVEEPDTVYLEVRFPNMQPIILREEDVQRINEPAVINFWRLSGSREYATGIGKRHVFCILGYRVFYLPNGGEREEHWIHWTGYRASEASWVESDFVRRVAPEMVRGFNSERRLSCYRDSTGEMFITKTAPRCSEMANVVSCNGCLRCGGGYNRGHV</sequence>
<evidence type="ECO:0008006" key="6">
    <source>
        <dbReference type="Google" id="ProtNLM"/>
    </source>
</evidence>
<dbReference type="InterPro" id="IPR016197">
    <property type="entry name" value="Chromo-like_dom_sf"/>
</dbReference>
<name>A0A8H5XTC2_9HYPO</name>
<dbReference type="AlphaFoldDB" id="A0A8H5XTC2"/>
<dbReference type="Proteomes" id="UP000532311">
    <property type="component" value="Unassembled WGS sequence"/>
</dbReference>
<proteinExistence type="predicted"/>
<keyword evidence="3" id="KW-0812">Transmembrane</keyword>
<protein>
    <recommendedName>
        <fullName evidence="6">Chromo domain-containing protein</fullName>
    </recommendedName>
</protein>
<dbReference type="EMBL" id="JAAQPF010000581">
    <property type="protein sequence ID" value="KAF5699424.1"/>
    <property type="molecule type" value="Genomic_DNA"/>
</dbReference>
<evidence type="ECO:0000313" key="5">
    <source>
        <dbReference type="Proteomes" id="UP000532311"/>
    </source>
</evidence>
<feature type="compositionally biased region" description="Polar residues" evidence="2">
    <location>
        <begin position="44"/>
        <end position="60"/>
    </location>
</feature>
<evidence type="ECO:0000256" key="2">
    <source>
        <dbReference type="SAM" id="MobiDB-lite"/>
    </source>
</evidence>
<evidence type="ECO:0000256" key="3">
    <source>
        <dbReference type="SAM" id="Phobius"/>
    </source>
</evidence>
<keyword evidence="3" id="KW-0472">Membrane</keyword>